<evidence type="ECO:0000256" key="1">
    <source>
        <dbReference type="SAM" id="Coils"/>
    </source>
</evidence>
<protein>
    <submittedName>
        <fullName evidence="2">Nucleoside triphosphate pyrophosphohydrolase</fullName>
    </submittedName>
</protein>
<dbReference type="SUPFAM" id="SSF101386">
    <property type="entry name" value="all-alpha NTP pyrophosphatases"/>
    <property type="match status" value="1"/>
</dbReference>
<reference evidence="2" key="1">
    <citation type="journal article" date="2021" name="Proc. Natl. Acad. Sci. U.S.A.">
        <title>A Catalog of Tens of Thousands of Viruses from Human Metagenomes Reveals Hidden Associations with Chronic Diseases.</title>
        <authorList>
            <person name="Tisza M.J."/>
            <person name="Buck C.B."/>
        </authorList>
    </citation>
    <scope>NUCLEOTIDE SEQUENCE</scope>
    <source>
        <strain evidence="2">Ctrub15</strain>
    </source>
</reference>
<keyword evidence="1" id="KW-0175">Coiled coil</keyword>
<name>A0A8S5LUK2_9CAUD</name>
<evidence type="ECO:0000313" key="2">
    <source>
        <dbReference type="EMBL" id="DAD73705.1"/>
    </source>
</evidence>
<feature type="coiled-coil region" evidence="1">
    <location>
        <begin position="49"/>
        <end position="76"/>
    </location>
</feature>
<accession>A0A8S5LUK2</accession>
<dbReference type="CDD" id="cd11539">
    <property type="entry name" value="NTP-PPase_u2"/>
    <property type="match status" value="1"/>
</dbReference>
<sequence>MRPFSYMNDFTLNGEQPVMVPIKLQSLRDIVQYLFTDMNEGEFESDYEFKKLRSLLDEFNLALEKAEFEARQEKTKLAQIDPRLKIIANHYGLGSQLFKLIEESAELIVAITHIHHNDELVKDVRDAINEELADVKILTDQVMYLICQHENMAQALETQIEFKINRQLKRIAEEEV</sequence>
<dbReference type="EMBL" id="BK014743">
    <property type="protein sequence ID" value="DAD73705.1"/>
    <property type="molecule type" value="Genomic_DNA"/>
</dbReference>
<proteinExistence type="predicted"/>
<organism evidence="2">
    <name type="scientific">Podoviridae sp. ctrub15</name>
    <dbReference type="NCBI Taxonomy" id="2826581"/>
    <lineage>
        <taxon>Viruses</taxon>
        <taxon>Duplodnaviria</taxon>
        <taxon>Heunggongvirae</taxon>
        <taxon>Uroviricota</taxon>
        <taxon>Caudoviricetes</taxon>
    </lineage>
</organism>